<evidence type="ECO:0000259" key="5">
    <source>
        <dbReference type="Pfam" id="PF00501"/>
    </source>
</evidence>
<dbReference type="InterPro" id="IPR020845">
    <property type="entry name" value="AMP-binding_CS"/>
</dbReference>
<dbReference type="GO" id="GO:0015645">
    <property type="term" value="F:fatty acid ligase activity"/>
    <property type="evidence" value="ECO:0007669"/>
    <property type="project" value="TreeGrafter"/>
</dbReference>
<organism evidence="7 8">
    <name type="scientific">Rubrobacter xylanophilus (strain DSM 9941 / JCM 11954 / NBRC 16129 / PRD-1)</name>
    <dbReference type="NCBI Taxonomy" id="266117"/>
    <lineage>
        <taxon>Bacteria</taxon>
        <taxon>Bacillati</taxon>
        <taxon>Actinomycetota</taxon>
        <taxon>Rubrobacteria</taxon>
        <taxon>Rubrobacterales</taxon>
        <taxon>Rubrobacteraceae</taxon>
        <taxon>Rubrobacter</taxon>
    </lineage>
</organism>
<gene>
    <name evidence="7" type="ordered locus">Rxyl_1704</name>
</gene>
<evidence type="ECO:0000259" key="6">
    <source>
        <dbReference type="Pfam" id="PF13193"/>
    </source>
</evidence>
<dbReference type="InterPro" id="IPR049515">
    <property type="entry name" value="MACS_put"/>
</dbReference>
<accession>Q1AVB4</accession>
<proteinExistence type="inferred from homology"/>
<dbReference type="InterPro" id="IPR045851">
    <property type="entry name" value="AMP-bd_C_sf"/>
</dbReference>
<keyword evidence="3" id="KW-0547">Nucleotide-binding</keyword>
<dbReference type="AlphaFoldDB" id="Q1AVB4"/>
<dbReference type="CDD" id="cd05971">
    <property type="entry name" value="MACS_like_3"/>
    <property type="match status" value="1"/>
</dbReference>
<dbReference type="InterPro" id="IPR051087">
    <property type="entry name" value="Mitochondrial_ACSM"/>
</dbReference>
<sequence>MVVGRVKCPRDRWPERGGGCTMAPDDFWASLTSRMPRRLDYETLYEGFSWDLPRPYNIGTDVCDRHAWEPGRLALIHDRGDGTAEKWTFRELKLASDRFANALRGLGVERGDRVAVLLSQTPQLPVAHIAVYKLGAVTVPLFALFGEDALRFRLSDSGARVIVTDEEHFEVAASLREELEELEHVVLTGGGRAGALGFDDLVREASPFFRPVETGPDDPAIIIYTSGTTGSPKGALHGHRILLGHLPGVSLPHDLAPRRGDLFWTPADWAWIGGLFDVLFPALHWGLPVLSCRMRRFDPERAFDLMERWGVRNVFLPPTALKMMRAVGSPRSRWRLELETLACGGEPLGEESLAWAREELGLPINEFYGQTECNLVLSNCSAIMPIKPGSMGRPVPGHRVAIIDAEGRELPPGEVGEVAVLRPDPVMMLGYWNNERATEAKFVGDWLRTGDLATRDGEGYFRFVGRDDDVITSSGYRIGPAEIEETLVKHPRVLMAAAVGRPDPVRGEVVKAFVVLREGEGDEALAEELKELVRRRLGAHEYPREVEFVPELPLTATGKIRRNVLRARERERVRRP</sequence>
<dbReference type="GO" id="GO:0004321">
    <property type="term" value="F:fatty-acyl-CoA synthase activity"/>
    <property type="evidence" value="ECO:0007669"/>
    <property type="project" value="TreeGrafter"/>
</dbReference>
<keyword evidence="8" id="KW-1185">Reference proteome</keyword>
<dbReference type="EMBL" id="CP000386">
    <property type="protein sequence ID" value="ABG04664.1"/>
    <property type="molecule type" value="Genomic_DNA"/>
</dbReference>
<dbReference type="Gene3D" id="3.30.300.30">
    <property type="match status" value="1"/>
</dbReference>
<dbReference type="InterPro" id="IPR025110">
    <property type="entry name" value="AMP-bd_C"/>
</dbReference>
<feature type="domain" description="AMP-dependent synthetase/ligase" evidence="5">
    <location>
        <begin position="69"/>
        <end position="432"/>
    </location>
</feature>
<feature type="domain" description="AMP-binding enzyme C-terminal" evidence="6">
    <location>
        <begin position="482"/>
        <end position="559"/>
    </location>
</feature>
<dbReference type="InterPro" id="IPR000873">
    <property type="entry name" value="AMP-dep_synth/lig_dom"/>
</dbReference>
<dbReference type="InterPro" id="IPR042099">
    <property type="entry name" value="ANL_N_sf"/>
</dbReference>
<dbReference type="PhylomeDB" id="Q1AVB4"/>
<dbReference type="Gene3D" id="3.40.50.12780">
    <property type="entry name" value="N-terminal domain of ligase-like"/>
    <property type="match status" value="1"/>
</dbReference>
<evidence type="ECO:0000256" key="4">
    <source>
        <dbReference type="ARBA" id="ARBA00022840"/>
    </source>
</evidence>
<dbReference type="STRING" id="266117.Rxyl_1704"/>
<dbReference type="PANTHER" id="PTHR43605:SF10">
    <property type="entry name" value="ACYL-COA SYNTHETASE MEDIUM CHAIN FAMILY MEMBER 3"/>
    <property type="match status" value="1"/>
</dbReference>
<dbReference type="FunFam" id="3.30.300.30:FF:000005">
    <property type="entry name" value="Acyl-coenzyme A synthetase ACSM5, mitochondrial"/>
    <property type="match status" value="1"/>
</dbReference>
<keyword evidence="4" id="KW-0067">ATP-binding</keyword>
<dbReference type="HOGENOM" id="CLU_000022_59_10_11"/>
<comment type="similarity">
    <text evidence="1">Belongs to the ATP-dependent AMP-binding enzyme family.</text>
</comment>
<dbReference type="GO" id="GO:0006637">
    <property type="term" value="P:acyl-CoA metabolic process"/>
    <property type="evidence" value="ECO:0007669"/>
    <property type="project" value="TreeGrafter"/>
</dbReference>
<dbReference type="Pfam" id="PF00501">
    <property type="entry name" value="AMP-binding"/>
    <property type="match status" value="1"/>
</dbReference>
<reference evidence="7 8" key="1">
    <citation type="submission" date="2006-06" db="EMBL/GenBank/DDBJ databases">
        <title>Complete sequence of Rubrobacter xylanophilus DSM 9941.</title>
        <authorList>
            <consortium name="US DOE Joint Genome Institute"/>
            <person name="Copeland A."/>
            <person name="Lucas S."/>
            <person name="Lapidus A."/>
            <person name="Barry K."/>
            <person name="Detter J.C."/>
            <person name="Glavina del Rio T."/>
            <person name="Hammon N."/>
            <person name="Israni S."/>
            <person name="Dalin E."/>
            <person name="Tice H."/>
            <person name="Pitluck S."/>
            <person name="Munk A.C."/>
            <person name="Brettin T."/>
            <person name="Bruce D."/>
            <person name="Han C."/>
            <person name="Tapia R."/>
            <person name="Gilna P."/>
            <person name="Schmutz J."/>
            <person name="Larimer F."/>
            <person name="Land M."/>
            <person name="Hauser L."/>
            <person name="Kyrpides N."/>
            <person name="Lykidis A."/>
            <person name="da Costa M.S."/>
            <person name="Rainey F.A."/>
            <person name="Empadinhas N."/>
            <person name="Jolivet E."/>
            <person name="Battista J.R."/>
            <person name="Richardson P."/>
        </authorList>
    </citation>
    <scope>NUCLEOTIDE SEQUENCE [LARGE SCALE GENOMIC DNA]</scope>
    <source>
        <strain evidence="8">DSM 9941 / NBRC 16129 / PRD-1</strain>
    </source>
</reference>
<evidence type="ECO:0000256" key="3">
    <source>
        <dbReference type="ARBA" id="ARBA00022741"/>
    </source>
</evidence>
<evidence type="ECO:0000256" key="1">
    <source>
        <dbReference type="ARBA" id="ARBA00006432"/>
    </source>
</evidence>
<name>Q1AVB4_RUBXD</name>
<evidence type="ECO:0000256" key="2">
    <source>
        <dbReference type="ARBA" id="ARBA00022598"/>
    </source>
</evidence>
<dbReference type="GO" id="GO:0006633">
    <property type="term" value="P:fatty acid biosynthetic process"/>
    <property type="evidence" value="ECO:0007669"/>
    <property type="project" value="TreeGrafter"/>
</dbReference>
<evidence type="ECO:0000313" key="8">
    <source>
        <dbReference type="Proteomes" id="UP000006637"/>
    </source>
</evidence>
<dbReference type="KEGG" id="rxy:Rxyl_1704"/>
<dbReference type="GO" id="GO:0016405">
    <property type="term" value="F:CoA-ligase activity"/>
    <property type="evidence" value="ECO:0007669"/>
    <property type="project" value="UniProtKB-ARBA"/>
</dbReference>
<protein>
    <submittedName>
        <fullName evidence="7">AMP-dependent synthetase and ligase</fullName>
    </submittedName>
</protein>
<evidence type="ECO:0000313" key="7">
    <source>
        <dbReference type="EMBL" id="ABG04664.1"/>
    </source>
</evidence>
<dbReference type="PROSITE" id="PS00455">
    <property type="entry name" value="AMP_BINDING"/>
    <property type="match status" value="1"/>
</dbReference>
<dbReference type="GO" id="GO:0005524">
    <property type="term" value="F:ATP binding"/>
    <property type="evidence" value="ECO:0007669"/>
    <property type="project" value="UniProtKB-KW"/>
</dbReference>
<keyword evidence="2 7" id="KW-0436">Ligase</keyword>
<dbReference type="Pfam" id="PF13193">
    <property type="entry name" value="AMP-binding_C"/>
    <property type="match status" value="1"/>
</dbReference>
<dbReference type="Proteomes" id="UP000006637">
    <property type="component" value="Chromosome"/>
</dbReference>
<dbReference type="SUPFAM" id="SSF56801">
    <property type="entry name" value="Acetyl-CoA synthetase-like"/>
    <property type="match status" value="1"/>
</dbReference>
<dbReference type="PANTHER" id="PTHR43605">
    <property type="entry name" value="ACYL-COENZYME A SYNTHETASE"/>
    <property type="match status" value="1"/>
</dbReference>
<dbReference type="eggNOG" id="COG0365">
    <property type="taxonomic scope" value="Bacteria"/>
</dbReference>